<evidence type="ECO:0000313" key="3">
    <source>
        <dbReference type="EMBL" id="KIO28821.1"/>
    </source>
</evidence>
<accession>A0A0C3QM49</accession>
<reference evidence="3 4" key="1">
    <citation type="submission" date="2014-04" db="EMBL/GenBank/DDBJ databases">
        <authorList>
            <consortium name="DOE Joint Genome Institute"/>
            <person name="Kuo A."/>
            <person name="Girlanda M."/>
            <person name="Perotto S."/>
            <person name="Kohler A."/>
            <person name="Nagy L.G."/>
            <person name="Floudas D."/>
            <person name="Copeland A."/>
            <person name="Barry K.W."/>
            <person name="Cichocki N."/>
            <person name="Veneault-Fourrey C."/>
            <person name="LaButti K."/>
            <person name="Lindquist E.A."/>
            <person name="Lipzen A."/>
            <person name="Lundell T."/>
            <person name="Morin E."/>
            <person name="Murat C."/>
            <person name="Sun H."/>
            <person name="Tunlid A."/>
            <person name="Henrissat B."/>
            <person name="Grigoriev I.V."/>
            <person name="Hibbett D.S."/>
            <person name="Martin F."/>
            <person name="Nordberg H.P."/>
            <person name="Cantor M.N."/>
            <person name="Hua S.X."/>
        </authorList>
    </citation>
    <scope>NUCLEOTIDE SEQUENCE [LARGE SCALE GENOMIC DNA]</scope>
    <source>
        <strain evidence="3 4">MUT 4182</strain>
    </source>
</reference>
<keyword evidence="2" id="KW-0812">Transmembrane</keyword>
<keyword evidence="2" id="KW-0472">Membrane</keyword>
<gene>
    <name evidence="3" type="ORF">M407DRAFT_242872</name>
</gene>
<evidence type="ECO:0000256" key="2">
    <source>
        <dbReference type="SAM" id="Phobius"/>
    </source>
</evidence>
<dbReference type="HOGENOM" id="CLU_1644970_0_0_1"/>
<dbReference type="Proteomes" id="UP000054248">
    <property type="component" value="Unassembled WGS sequence"/>
</dbReference>
<evidence type="ECO:0000313" key="4">
    <source>
        <dbReference type="Proteomes" id="UP000054248"/>
    </source>
</evidence>
<protein>
    <submittedName>
        <fullName evidence="3">Uncharacterized protein</fullName>
    </submittedName>
</protein>
<dbReference type="AlphaFoldDB" id="A0A0C3QM49"/>
<organism evidence="3 4">
    <name type="scientific">Tulasnella calospora MUT 4182</name>
    <dbReference type="NCBI Taxonomy" id="1051891"/>
    <lineage>
        <taxon>Eukaryota</taxon>
        <taxon>Fungi</taxon>
        <taxon>Dikarya</taxon>
        <taxon>Basidiomycota</taxon>
        <taxon>Agaricomycotina</taxon>
        <taxon>Agaricomycetes</taxon>
        <taxon>Cantharellales</taxon>
        <taxon>Tulasnellaceae</taxon>
        <taxon>Tulasnella</taxon>
    </lineage>
</organism>
<feature type="transmembrane region" description="Helical" evidence="2">
    <location>
        <begin position="49"/>
        <end position="74"/>
    </location>
</feature>
<keyword evidence="4" id="KW-1185">Reference proteome</keyword>
<sequence length="161" mass="17194">MAPVRKISPADLLSGKARPARPFSPSSPASAADLPFNSSAAVDETFNPAFYTFGAFGAATAAVWASAALGVFAVHRITGASSLEDFSFVVRDQIYRTFPGLNEKLYGDVGSAPPESRWSWDDAERRLEIAYEEGGLSKWATQAQEEMNAEAASQSIAPSSR</sequence>
<dbReference type="OrthoDB" id="5346979at2759"/>
<feature type="compositionally biased region" description="Low complexity" evidence="1">
    <location>
        <begin position="20"/>
        <end position="30"/>
    </location>
</feature>
<proteinExistence type="predicted"/>
<reference evidence="4" key="2">
    <citation type="submission" date="2015-01" db="EMBL/GenBank/DDBJ databases">
        <title>Evolutionary Origins and Diversification of the Mycorrhizal Mutualists.</title>
        <authorList>
            <consortium name="DOE Joint Genome Institute"/>
            <consortium name="Mycorrhizal Genomics Consortium"/>
            <person name="Kohler A."/>
            <person name="Kuo A."/>
            <person name="Nagy L.G."/>
            <person name="Floudas D."/>
            <person name="Copeland A."/>
            <person name="Barry K.W."/>
            <person name="Cichocki N."/>
            <person name="Veneault-Fourrey C."/>
            <person name="LaButti K."/>
            <person name="Lindquist E.A."/>
            <person name="Lipzen A."/>
            <person name="Lundell T."/>
            <person name="Morin E."/>
            <person name="Murat C."/>
            <person name="Riley R."/>
            <person name="Ohm R."/>
            <person name="Sun H."/>
            <person name="Tunlid A."/>
            <person name="Henrissat B."/>
            <person name="Grigoriev I.V."/>
            <person name="Hibbett D.S."/>
            <person name="Martin F."/>
        </authorList>
    </citation>
    <scope>NUCLEOTIDE SEQUENCE [LARGE SCALE GENOMIC DNA]</scope>
    <source>
        <strain evidence="4">MUT 4182</strain>
    </source>
</reference>
<evidence type="ECO:0000256" key="1">
    <source>
        <dbReference type="SAM" id="MobiDB-lite"/>
    </source>
</evidence>
<keyword evidence="2" id="KW-1133">Transmembrane helix</keyword>
<feature type="region of interest" description="Disordered" evidence="1">
    <location>
        <begin position="1"/>
        <end position="30"/>
    </location>
</feature>
<dbReference type="EMBL" id="KN822990">
    <property type="protein sequence ID" value="KIO28821.1"/>
    <property type="molecule type" value="Genomic_DNA"/>
</dbReference>
<name>A0A0C3QM49_9AGAM</name>